<comment type="cofactor">
    <cofactor evidence="1">
        <name>Ca(2+)</name>
        <dbReference type="ChEBI" id="CHEBI:29108"/>
    </cofactor>
</comment>
<protein>
    <submittedName>
        <fullName evidence="14">Peroxidase family protein</fullName>
    </submittedName>
</protein>
<organism evidence="14 15">
    <name type="scientific">Actinoplanes oblitus</name>
    <dbReference type="NCBI Taxonomy" id="3040509"/>
    <lineage>
        <taxon>Bacteria</taxon>
        <taxon>Bacillati</taxon>
        <taxon>Actinomycetota</taxon>
        <taxon>Actinomycetes</taxon>
        <taxon>Micromonosporales</taxon>
        <taxon>Micromonosporaceae</taxon>
        <taxon>Actinoplanes</taxon>
    </lineage>
</organism>
<proteinExistence type="predicted"/>
<evidence type="ECO:0000256" key="12">
    <source>
        <dbReference type="ARBA" id="ARBA00023098"/>
    </source>
</evidence>
<accession>A0ABY8WNY7</accession>
<dbReference type="PANTHER" id="PTHR11903:SF11">
    <property type="entry name" value="ALPHA-DIOXYGENASE 1"/>
    <property type="match status" value="1"/>
</dbReference>
<keyword evidence="4" id="KW-0349">Heme</keyword>
<name>A0ABY8WNY7_9ACTN</name>
<keyword evidence="2" id="KW-0444">Lipid biosynthesis</keyword>
<dbReference type="SUPFAM" id="SSF48113">
    <property type="entry name" value="Heme-dependent peroxidases"/>
    <property type="match status" value="1"/>
</dbReference>
<evidence type="ECO:0000256" key="13">
    <source>
        <dbReference type="ARBA" id="ARBA00023160"/>
    </source>
</evidence>
<dbReference type="PANTHER" id="PTHR11903">
    <property type="entry name" value="PROSTAGLANDIN G/H SYNTHASE"/>
    <property type="match status" value="1"/>
</dbReference>
<dbReference type="Gene3D" id="1.10.640.10">
    <property type="entry name" value="Haem peroxidase domain superfamily, animal type"/>
    <property type="match status" value="1"/>
</dbReference>
<reference evidence="14 15" key="1">
    <citation type="submission" date="2023-06" db="EMBL/GenBank/DDBJ databases">
        <authorList>
            <person name="Yushchuk O."/>
            <person name="Binda E."/>
            <person name="Ruckert-Reed C."/>
            <person name="Fedorenko V."/>
            <person name="Kalinowski J."/>
            <person name="Marinelli F."/>
        </authorList>
    </citation>
    <scope>NUCLEOTIDE SEQUENCE [LARGE SCALE GENOMIC DNA]</scope>
    <source>
        <strain evidence="14 15">NRRL 3884</strain>
    </source>
</reference>
<keyword evidence="5" id="KW-0479">Metal-binding</keyword>
<evidence type="ECO:0000256" key="4">
    <source>
        <dbReference type="ARBA" id="ARBA00022617"/>
    </source>
</evidence>
<evidence type="ECO:0000256" key="6">
    <source>
        <dbReference type="ARBA" id="ARBA00022767"/>
    </source>
</evidence>
<evidence type="ECO:0000256" key="2">
    <source>
        <dbReference type="ARBA" id="ARBA00022516"/>
    </source>
</evidence>
<evidence type="ECO:0000256" key="10">
    <source>
        <dbReference type="ARBA" id="ARBA00023002"/>
    </source>
</evidence>
<dbReference type="GO" id="GO:0004601">
    <property type="term" value="F:peroxidase activity"/>
    <property type="evidence" value="ECO:0007669"/>
    <property type="project" value="UniProtKB-KW"/>
</dbReference>
<evidence type="ECO:0000256" key="5">
    <source>
        <dbReference type="ARBA" id="ARBA00022723"/>
    </source>
</evidence>
<keyword evidence="7" id="KW-0611">Plant defense</keyword>
<dbReference type="RefSeq" id="WP_284921042.1">
    <property type="nucleotide sequence ID" value="NZ_CP126980.1"/>
</dbReference>
<dbReference type="InterPro" id="IPR010255">
    <property type="entry name" value="Haem_peroxidase_sf"/>
</dbReference>
<dbReference type="PROSITE" id="PS50292">
    <property type="entry name" value="PEROXIDASE_3"/>
    <property type="match status" value="1"/>
</dbReference>
<keyword evidence="11" id="KW-0408">Iron</keyword>
<dbReference type="EMBL" id="CP126980">
    <property type="protein sequence ID" value="WIM99604.1"/>
    <property type="molecule type" value="Genomic_DNA"/>
</dbReference>
<dbReference type="Proteomes" id="UP001240150">
    <property type="component" value="Chromosome"/>
</dbReference>
<evidence type="ECO:0000256" key="8">
    <source>
        <dbReference type="ARBA" id="ARBA00022832"/>
    </source>
</evidence>
<dbReference type="InterPro" id="IPR050783">
    <property type="entry name" value="Oxylipin_biosynth_metab"/>
</dbReference>
<evidence type="ECO:0000256" key="1">
    <source>
        <dbReference type="ARBA" id="ARBA00001913"/>
    </source>
</evidence>
<dbReference type="PRINTS" id="PR00457">
    <property type="entry name" value="ANPEROXIDASE"/>
</dbReference>
<evidence type="ECO:0000313" key="15">
    <source>
        <dbReference type="Proteomes" id="UP001240150"/>
    </source>
</evidence>
<evidence type="ECO:0000256" key="11">
    <source>
        <dbReference type="ARBA" id="ARBA00023004"/>
    </source>
</evidence>
<gene>
    <name evidence="14" type="ORF">ACTOB_003264</name>
</gene>
<dbReference type="InterPro" id="IPR037120">
    <property type="entry name" value="Haem_peroxidase_sf_animal"/>
</dbReference>
<dbReference type="InterPro" id="IPR034815">
    <property type="entry name" value="A_dioxygenase"/>
</dbReference>
<evidence type="ECO:0000256" key="7">
    <source>
        <dbReference type="ARBA" id="ARBA00022821"/>
    </source>
</evidence>
<keyword evidence="6" id="KW-0925">Oxylipin biosynthesis</keyword>
<keyword evidence="10" id="KW-0560">Oxidoreductase</keyword>
<evidence type="ECO:0000256" key="3">
    <source>
        <dbReference type="ARBA" id="ARBA00022559"/>
    </source>
</evidence>
<keyword evidence="8" id="KW-0276">Fatty acid metabolism</keyword>
<keyword evidence="9" id="KW-0223">Dioxygenase</keyword>
<evidence type="ECO:0000313" key="14">
    <source>
        <dbReference type="EMBL" id="WIM99604.1"/>
    </source>
</evidence>
<keyword evidence="13" id="KW-0275">Fatty acid biosynthesis</keyword>
<keyword evidence="12" id="KW-0443">Lipid metabolism</keyword>
<dbReference type="Pfam" id="PF03098">
    <property type="entry name" value="An_peroxidase"/>
    <property type="match status" value="1"/>
</dbReference>
<sequence length="607" mass="68185">MTEIERRDRRPELSRVARTRRQLAELYMATSEYLDSRIGWDRLPTALGLSTLLGLRHRLRERNLYDTTSLPAVNLPPIEPPGEQHLINRTCDGSYNDLASPRMGMAGTRFGRNVPLTSAVRPDDAGVLTPNPREISRALLTRTEFVPATTVNSLVAAWLQFMIRDWFSHGTSPQENPWVVPLAPDDTWPQKSMTIMRTPSDETRPADSAGMPPTSINVNSHWWDASQLYGCSATEQKAVRAGEGGRLNAERHTYADTVPGFWLGVALMHQVFVAEHNAICDMLQARYPHWGDEELFQRARLITAALIAKIHTVEWTPAVISHPTTVAALRANWFGVAGERVHKLFGRVSPSEVISGIPGAATDHFGVPYSLTEEFTSVYRMHPLVRDDWHLRAVADDSTLRKVTLRDLAGPAATAMMAELDTTDLLYSFGTLPPGLVTLHNFPKFLQEFERPDGNLQDLAATDLLRSRELGVPRYNEFRRLLRLKPAATFEELTGNPVWAEEIRAAYGGDIEQVDLTVGVFAEPLPPGFAFSDTAFRIFILMASRRLNSDRFFTEYYTPEVYTPEGLQWITDNTMASVLLRHHPRLRSAMSKVSNAFQPWRTASATE</sequence>
<dbReference type="CDD" id="cd09818">
    <property type="entry name" value="PIOX_like"/>
    <property type="match status" value="1"/>
</dbReference>
<evidence type="ECO:0000256" key="9">
    <source>
        <dbReference type="ARBA" id="ARBA00022964"/>
    </source>
</evidence>
<keyword evidence="15" id="KW-1185">Reference proteome</keyword>
<dbReference type="InterPro" id="IPR019791">
    <property type="entry name" value="Haem_peroxidase_animal"/>
</dbReference>
<keyword evidence="3 14" id="KW-0575">Peroxidase</keyword>